<accession>A0A9D4DH22</accession>
<proteinExistence type="predicted"/>
<name>A0A9D4DH22_DREPO</name>
<dbReference type="EMBL" id="JAIWYP010000010">
    <property type="protein sequence ID" value="KAH3748280.1"/>
    <property type="molecule type" value="Genomic_DNA"/>
</dbReference>
<evidence type="ECO:0000313" key="1">
    <source>
        <dbReference type="EMBL" id="KAH3748280.1"/>
    </source>
</evidence>
<evidence type="ECO:0000313" key="2">
    <source>
        <dbReference type="Proteomes" id="UP000828390"/>
    </source>
</evidence>
<keyword evidence="2" id="KW-1185">Reference proteome</keyword>
<reference evidence="1" key="2">
    <citation type="submission" date="2020-11" db="EMBL/GenBank/DDBJ databases">
        <authorList>
            <person name="McCartney M.A."/>
            <person name="Auch B."/>
            <person name="Kono T."/>
            <person name="Mallez S."/>
            <person name="Becker A."/>
            <person name="Gohl D.M."/>
            <person name="Silverstein K.A.T."/>
            <person name="Koren S."/>
            <person name="Bechman K.B."/>
            <person name="Herman A."/>
            <person name="Abrahante J.E."/>
            <person name="Garbe J."/>
        </authorList>
    </citation>
    <scope>NUCLEOTIDE SEQUENCE</scope>
    <source>
        <strain evidence="1">Duluth1</strain>
        <tissue evidence="1">Whole animal</tissue>
    </source>
</reference>
<dbReference type="AlphaFoldDB" id="A0A9D4DH22"/>
<organism evidence="1 2">
    <name type="scientific">Dreissena polymorpha</name>
    <name type="common">Zebra mussel</name>
    <name type="synonym">Mytilus polymorpha</name>
    <dbReference type="NCBI Taxonomy" id="45954"/>
    <lineage>
        <taxon>Eukaryota</taxon>
        <taxon>Metazoa</taxon>
        <taxon>Spiralia</taxon>
        <taxon>Lophotrochozoa</taxon>
        <taxon>Mollusca</taxon>
        <taxon>Bivalvia</taxon>
        <taxon>Autobranchia</taxon>
        <taxon>Heteroconchia</taxon>
        <taxon>Euheterodonta</taxon>
        <taxon>Imparidentia</taxon>
        <taxon>Neoheterodontei</taxon>
        <taxon>Myida</taxon>
        <taxon>Dreissenoidea</taxon>
        <taxon>Dreissenidae</taxon>
        <taxon>Dreissena</taxon>
    </lineage>
</organism>
<reference evidence="1" key="1">
    <citation type="journal article" date="2019" name="bioRxiv">
        <title>The Genome of the Zebra Mussel, Dreissena polymorpha: A Resource for Invasive Species Research.</title>
        <authorList>
            <person name="McCartney M.A."/>
            <person name="Auch B."/>
            <person name="Kono T."/>
            <person name="Mallez S."/>
            <person name="Zhang Y."/>
            <person name="Obille A."/>
            <person name="Becker A."/>
            <person name="Abrahante J.E."/>
            <person name="Garbe J."/>
            <person name="Badalamenti J.P."/>
            <person name="Herman A."/>
            <person name="Mangelson H."/>
            <person name="Liachko I."/>
            <person name="Sullivan S."/>
            <person name="Sone E.D."/>
            <person name="Koren S."/>
            <person name="Silverstein K.A.T."/>
            <person name="Beckman K.B."/>
            <person name="Gohl D.M."/>
        </authorList>
    </citation>
    <scope>NUCLEOTIDE SEQUENCE</scope>
    <source>
        <strain evidence="1">Duluth1</strain>
        <tissue evidence="1">Whole animal</tissue>
    </source>
</reference>
<sequence>MFCGASLDFIMDKSEVVLKSDAFTRMSKFGLQTVLKLETLSASECEVYVGCKRCAAQRCWDAGKLETDEHIRQELGEGLIGLIRFITMT</sequence>
<dbReference type="Proteomes" id="UP000828390">
    <property type="component" value="Unassembled WGS sequence"/>
</dbReference>
<comment type="caution">
    <text evidence="1">The sequence shown here is derived from an EMBL/GenBank/DDBJ whole genome shotgun (WGS) entry which is preliminary data.</text>
</comment>
<gene>
    <name evidence="1" type="ORF">DPMN_182718</name>
</gene>
<protein>
    <submittedName>
        <fullName evidence="1">Uncharacterized protein</fullName>
    </submittedName>
</protein>